<dbReference type="InterPro" id="IPR023027">
    <property type="entry name" value="Mannitol_DH_CS"/>
</dbReference>
<reference evidence="7" key="1">
    <citation type="journal article" date="2012" name="Appl. Microbiol. Biotechnol.">
        <title>The complete genome sequence of Pantoea ananatis AJ13355, an organism with great biotechnological potential.</title>
        <authorList>
            <person name="Hara Y."/>
            <person name="Kadotani N."/>
            <person name="Izui H."/>
            <person name="Katashkina J.I."/>
            <person name="Kuvaeva T.M."/>
            <person name="Andreeva I.G."/>
            <person name="Golubeva L.I."/>
            <person name="Malko D.B."/>
            <person name="Makeev V.J."/>
            <person name="Mashko S.V."/>
            <person name="Kozlov Y.I."/>
        </authorList>
    </citation>
    <scope>NUCLEOTIDE SEQUENCE [LARGE SCALE GENOMIC DNA]</scope>
    <source>
        <strain evidence="7">AJ13355</strain>
    </source>
</reference>
<organism evidence="6 7">
    <name type="scientific">Pantoea ananatis (strain AJ13355)</name>
    <dbReference type="NCBI Taxonomy" id="932677"/>
    <lineage>
        <taxon>Bacteria</taxon>
        <taxon>Pseudomonadati</taxon>
        <taxon>Pseudomonadota</taxon>
        <taxon>Gammaproteobacteria</taxon>
        <taxon>Enterobacterales</taxon>
        <taxon>Erwiniaceae</taxon>
        <taxon>Pantoea</taxon>
    </lineage>
</organism>
<dbReference type="PRINTS" id="PR00084">
    <property type="entry name" value="MTLDHDRGNASE"/>
</dbReference>
<dbReference type="PATRIC" id="fig|932677.3.peg.2120"/>
<dbReference type="InterPro" id="IPR050988">
    <property type="entry name" value="Mannitol_DH/Oxidoreductase"/>
</dbReference>
<dbReference type="InterPro" id="IPR013118">
    <property type="entry name" value="Mannitol_DH_C"/>
</dbReference>
<proteinExistence type="inferred from homology"/>
<dbReference type="PANTHER" id="PTHR43362:SF1">
    <property type="entry name" value="MANNITOL DEHYDROGENASE 2-RELATED"/>
    <property type="match status" value="1"/>
</dbReference>
<evidence type="ECO:0000259" key="4">
    <source>
        <dbReference type="Pfam" id="PF01232"/>
    </source>
</evidence>
<protein>
    <submittedName>
        <fullName evidence="6">Mannitol-1-phosphate 5-dehydrogenase YdfI</fullName>
    </submittedName>
</protein>
<dbReference type="Gene3D" id="3.40.50.720">
    <property type="entry name" value="NAD(P)-binding Rossmann-like Domain"/>
    <property type="match status" value="1"/>
</dbReference>
<dbReference type="eggNOG" id="COG0246">
    <property type="taxonomic scope" value="Bacteria"/>
</dbReference>
<dbReference type="InterPro" id="IPR013131">
    <property type="entry name" value="Mannitol_DH_N"/>
</dbReference>
<dbReference type="PANTHER" id="PTHR43362">
    <property type="entry name" value="MANNITOL DEHYDROGENASE DSF1-RELATED"/>
    <property type="match status" value="1"/>
</dbReference>
<dbReference type="Pfam" id="PF01232">
    <property type="entry name" value="Mannitol_dh"/>
    <property type="match status" value="1"/>
</dbReference>
<evidence type="ECO:0000256" key="2">
    <source>
        <dbReference type="ARBA" id="ARBA00023027"/>
    </source>
</evidence>
<dbReference type="Gene3D" id="1.10.1040.10">
    <property type="entry name" value="N-(1-d-carboxylethyl)-l-norvaline Dehydrogenase, domain 2"/>
    <property type="match status" value="1"/>
</dbReference>
<name>A0A0H3KXI7_PANAA</name>
<dbReference type="Proteomes" id="UP000006690">
    <property type="component" value="Chromosome"/>
</dbReference>
<dbReference type="GO" id="GO:0016616">
    <property type="term" value="F:oxidoreductase activity, acting on the CH-OH group of donors, NAD or NADP as acceptor"/>
    <property type="evidence" value="ECO:0007669"/>
    <property type="project" value="UniProtKB-ARBA"/>
</dbReference>
<evidence type="ECO:0000313" key="7">
    <source>
        <dbReference type="Proteomes" id="UP000006690"/>
    </source>
</evidence>
<dbReference type="AlphaFoldDB" id="A0A0H3KXI7"/>
<evidence type="ECO:0000256" key="1">
    <source>
        <dbReference type="ARBA" id="ARBA00023002"/>
    </source>
</evidence>
<sequence>MVVAGRVIFHPYRRNGLSLPPPQGCMMLQTDHLPADVKRPAYDRSQLKTRMIHIGFGAFHRAHQALCSDKLAELGSDWGYCEVNLNSGALIQALREQDLLYTLTEKSDDALETRVIGIITSALHGKTDGIEAVIEALCQPDVAIVSMTVTEKGYCHLPASGDLDVQHADIQHDLAQPDQPHSLPGLIVAAIRRRRERGVAPFSVMSCDNMPENGRVTRNVVMQLARQYDASLADYIQQNLTFPSTMVDRIVPAMNDAAFDALRQRIGSRDPVAVEAEPFFQWVIEDHFVSGRPDWDKAGAQLVQDVLPFEQMKLRMLNGSHSFLAYLGYLAGYEHISDCMADDAFRAAARALMVNEQAPTLTIQDVDLSAYADALIARFANRAIKHRTYQIATDGTQKLPQRFLDSLRWHLDHGTPCPLLLLGIAAWMRYVSAVDEKGEPIEIRDPLNAQLATCVAESDDGEARVRALLNISRVFGDDLAKNDALVKQLTACYLQLAAQGARASVQQAIAGPEV</sequence>
<dbReference type="KEGG" id="paj:PAJ_1816"/>
<accession>A0A0H3KXI7</accession>
<keyword evidence="1" id="KW-0560">Oxidoreductase</keyword>
<dbReference type="InterPro" id="IPR036291">
    <property type="entry name" value="NAD(P)-bd_dom_sf"/>
</dbReference>
<gene>
    <name evidence="6" type="primary">ydfI</name>
    <name evidence="6" type="ordered locus">PAJ_1816</name>
</gene>
<feature type="domain" description="Mannitol dehydrogenase N-terminal" evidence="4">
    <location>
        <begin position="50"/>
        <end position="297"/>
    </location>
</feature>
<evidence type="ECO:0000256" key="3">
    <source>
        <dbReference type="ARBA" id="ARBA00061451"/>
    </source>
</evidence>
<dbReference type="FunFam" id="3.40.50.720:FF:000129">
    <property type="entry name" value="D-mannonate oxidoreductase"/>
    <property type="match status" value="1"/>
</dbReference>
<dbReference type="SUPFAM" id="SSF48179">
    <property type="entry name" value="6-phosphogluconate dehydrogenase C-terminal domain-like"/>
    <property type="match status" value="1"/>
</dbReference>
<dbReference type="EMBL" id="AP012032">
    <property type="protein sequence ID" value="BAK11896.1"/>
    <property type="molecule type" value="Genomic_DNA"/>
</dbReference>
<dbReference type="InterPro" id="IPR000669">
    <property type="entry name" value="Mannitol_DH"/>
</dbReference>
<evidence type="ECO:0000313" key="6">
    <source>
        <dbReference type="EMBL" id="BAK11896.1"/>
    </source>
</evidence>
<feature type="domain" description="Mannitol dehydrogenase C-terminal" evidence="5">
    <location>
        <begin position="305"/>
        <end position="496"/>
    </location>
</feature>
<dbReference type="InterPro" id="IPR008927">
    <property type="entry name" value="6-PGluconate_DH-like_C_sf"/>
</dbReference>
<dbReference type="PROSITE" id="PS00974">
    <property type="entry name" value="MANNITOL_DHGENASE"/>
    <property type="match status" value="1"/>
</dbReference>
<keyword evidence="2" id="KW-0520">NAD</keyword>
<evidence type="ECO:0000259" key="5">
    <source>
        <dbReference type="Pfam" id="PF08125"/>
    </source>
</evidence>
<comment type="similarity">
    <text evidence="3">Belongs to the mannitol dehydrogenase family. UxuB subfamily.</text>
</comment>
<dbReference type="HOGENOM" id="CLU_027324_0_1_6"/>
<dbReference type="SUPFAM" id="SSF51735">
    <property type="entry name" value="NAD(P)-binding Rossmann-fold domains"/>
    <property type="match status" value="1"/>
</dbReference>
<dbReference type="GO" id="GO:0019594">
    <property type="term" value="P:mannitol metabolic process"/>
    <property type="evidence" value="ECO:0007669"/>
    <property type="project" value="InterPro"/>
</dbReference>
<dbReference type="InterPro" id="IPR013328">
    <property type="entry name" value="6PGD_dom2"/>
</dbReference>
<dbReference type="Pfam" id="PF08125">
    <property type="entry name" value="Mannitol_dh_C"/>
    <property type="match status" value="1"/>
</dbReference>